<accession>A0A1S1P8V8</accession>
<dbReference type="Proteomes" id="UP000180215">
    <property type="component" value="Unassembled WGS sequence"/>
</dbReference>
<name>A0A1S1P8V8_METEX</name>
<evidence type="ECO:0000313" key="2">
    <source>
        <dbReference type="Proteomes" id="UP000180215"/>
    </source>
</evidence>
<sequence>MAVLFDHGALVPIVMMVVYDRTVVVMLLDSRMRMLDVVTVDVDSRVAGPHVDVLGDRADWGDG</sequence>
<dbReference type="AlphaFoldDB" id="A0A1S1P8V8"/>
<gene>
    <name evidence="1" type="ORF">BK022_01500</name>
</gene>
<evidence type="ECO:0000313" key="1">
    <source>
        <dbReference type="EMBL" id="OHV18120.1"/>
    </source>
</evidence>
<protein>
    <submittedName>
        <fullName evidence="1">Uncharacterized protein</fullName>
    </submittedName>
</protein>
<proteinExistence type="predicted"/>
<comment type="caution">
    <text evidence="1">The sequence shown here is derived from an EMBL/GenBank/DDBJ whole genome shotgun (WGS) entry which is preliminary data.</text>
</comment>
<organism evidence="1 2">
    <name type="scientific">Methylorubrum extorquens</name>
    <name type="common">Methylobacterium dichloromethanicum</name>
    <name type="synonym">Methylobacterium extorquens</name>
    <dbReference type="NCBI Taxonomy" id="408"/>
    <lineage>
        <taxon>Bacteria</taxon>
        <taxon>Pseudomonadati</taxon>
        <taxon>Pseudomonadota</taxon>
        <taxon>Alphaproteobacteria</taxon>
        <taxon>Hyphomicrobiales</taxon>
        <taxon>Methylobacteriaceae</taxon>
        <taxon>Methylorubrum</taxon>
    </lineage>
</organism>
<dbReference type="EMBL" id="MNAO01000007">
    <property type="protein sequence ID" value="OHV18120.1"/>
    <property type="molecule type" value="Genomic_DNA"/>
</dbReference>
<reference evidence="1 2" key="1">
    <citation type="submission" date="2016-10" db="EMBL/GenBank/DDBJ databases">
        <title>Draft genome sequence of Methylobacterium extorquens CP3, a seed endophyte of Crotalaria pumila with plant growth-promoting and metal tolerance properties.</title>
        <authorList>
            <person name="Sanchez-Lopez A.S."/>
            <person name="Van Hamme J.D."/>
            <person name="Thijs S."/>
            <person name="Mcammond B.M."/>
            <person name="Stevens V."/>
            <person name="Gonzalez-Chavez M.D.C."/>
            <person name="Vangronsveld J."/>
        </authorList>
    </citation>
    <scope>NUCLEOTIDE SEQUENCE [LARGE SCALE GENOMIC DNA]</scope>
    <source>
        <strain evidence="1 2">CP3</strain>
    </source>
</reference>